<evidence type="ECO:0000256" key="1">
    <source>
        <dbReference type="SAM" id="MobiDB-lite"/>
    </source>
</evidence>
<dbReference type="InterPro" id="IPR036388">
    <property type="entry name" value="WH-like_DNA-bd_sf"/>
</dbReference>
<reference evidence="3" key="2">
    <citation type="submission" date="2020-09" db="EMBL/GenBank/DDBJ databases">
        <authorList>
            <person name="Sun Q."/>
            <person name="Zhou Y."/>
        </authorList>
    </citation>
    <scope>NUCLEOTIDE SEQUENCE</scope>
    <source>
        <strain evidence="3">CGMCC 4.7299</strain>
    </source>
</reference>
<protein>
    <submittedName>
        <fullName evidence="3">MarR family transcriptional regulator</fullName>
    </submittedName>
</protein>
<dbReference type="GO" id="GO:0003700">
    <property type="term" value="F:DNA-binding transcription factor activity"/>
    <property type="evidence" value="ECO:0007669"/>
    <property type="project" value="InterPro"/>
</dbReference>
<evidence type="ECO:0000259" key="2">
    <source>
        <dbReference type="PROSITE" id="PS50995"/>
    </source>
</evidence>
<keyword evidence="4" id="KW-1185">Reference proteome</keyword>
<feature type="compositionally biased region" description="Basic residues" evidence="1">
    <location>
        <begin position="168"/>
        <end position="182"/>
    </location>
</feature>
<dbReference type="InterPro" id="IPR039422">
    <property type="entry name" value="MarR/SlyA-like"/>
</dbReference>
<dbReference type="Pfam" id="PF12802">
    <property type="entry name" value="MarR_2"/>
    <property type="match status" value="1"/>
</dbReference>
<dbReference type="PANTHER" id="PTHR33164">
    <property type="entry name" value="TRANSCRIPTIONAL REGULATOR, MARR FAMILY"/>
    <property type="match status" value="1"/>
</dbReference>
<dbReference type="EMBL" id="BMMX01000036">
    <property type="protein sequence ID" value="GGL11350.1"/>
    <property type="molecule type" value="Genomic_DNA"/>
</dbReference>
<proteinExistence type="predicted"/>
<dbReference type="InterPro" id="IPR000835">
    <property type="entry name" value="HTH_MarR-typ"/>
</dbReference>
<feature type="domain" description="HTH marR-type" evidence="2">
    <location>
        <begin position="22"/>
        <end position="158"/>
    </location>
</feature>
<dbReference type="RefSeq" id="WP_229716172.1">
    <property type="nucleotide sequence ID" value="NZ_BMMX01000036.1"/>
</dbReference>
<organism evidence="3 4">
    <name type="scientific">Mangrovihabitans endophyticus</name>
    <dbReference type="NCBI Taxonomy" id="1751298"/>
    <lineage>
        <taxon>Bacteria</taxon>
        <taxon>Bacillati</taxon>
        <taxon>Actinomycetota</taxon>
        <taxon>Actinomycetes</taxon>
        <taxon>Micromonosporales</taxon>
        <taxon>Micromonosporaceae</taxon>
        <taxon>Mangrovihabitans</taxon>
    </lineage>
</organism>
<accession>A0A8J3C3W5</accession>
<evidence type="ECO:0000313" key="3">
    <source>
        <dbReference type="EMBL" id="GGL11350.1"/>
    </source>
</evidence>
<dbReference type="Proteomes" id="UP000656042">
    <property type="component" value="Unassembled WGS sequence"/>
</dbReference>
<gene>
    <name evidence="3" type="ORF">GCM10012284_52620</name>
</gene>
<dbReference type="PROSITE" id="PS50995">
    <property type="entry name" value="HTH_MARR_2"/>
    <property type="match status" value="1"/>
</dbReference>
<dbReference type="SMART" id="SM00347">
    <property type="entry name" value="HTH_MARR"/>
    <property type="match status" value="1"/>
</dbReference>
<dbReference type="PANTHER" id="PTHR33164:SF99">
    <property type="entry name" value="MARR FAMILY REGULATORY PROTEIN"/>
    <property type="match status" value="1"/>
</dbReference>
<feature type="region of interest" description="Disordered" evidence="1">
    <location>
        <begin position="162"/>
        <end position="182"/>
    </location>
</feature>
<reference evidence="3" key="1">
    <citation type="journal article" date="2014" name="Int. J. Syst. Evol. Microbiol.">
        <title>Complete genome sequence of Corynebacterium casei LMG S-19264T (=DSM 44701T), isolated from a smear-ripened cheese.</title>
        <authorList>
            <consortium name="US DOE Joint Genome Institute (JGI-PGF)"/>
            <person name="Walter F."/>
            <person name="Albersmeier A."/>
            <person name="Kalinowski J."/>
            <person name="Ruckert C."/>
        </authorList>
    </citation>
    <scope>NUCLEOTIDE SEQUENCE</scope>
    <source>
        <strain evidence="3">CGMCC 4.7299</strain>
    </source>
</reference>
<dbReference type="SUPFAM" id="SSF46785">
    <property type="entry name" value="Winged helix' DNA-binding domain"/>
    <property type="match status" value="1"/>
</dbReference>
<evidence type="ECO:0000313" key="4">
    <source>
        <dbReference type="Proteomes" id="UP000656042"/>
    </source>
</evidence>
<dbReference type="GO" id="GO:0006950">
    <property type="term" value="P:response to stress"/>
    <property type="evidence" value="ECO:0007669"/>
    <property type="project" value="TreeGrafter"/>
</dbReference>
<sequence>MAPKRLDTLRDVHESRPLGTDEEAAWRALARICVALPRIIDAELLRDAGLTLTEYMVLMQLSEAPGRALRMTELADGTLISGSGLTRLIERLERDGMVARHPHHDDGRSLMATLTDRGVDRIRSAWPAHLESVRRVVLDHIGDLDLPALAAALNAIVDEHGAVTRTPGPRKSRRTHRHADHP</sequence>
<comment type="caution">
    <text evidence="3">The sequence shown here is derived from an EMBL/GenBank/DDBJ whole genome shotgun (WGS) entry which is preliminary data.</text>
</comment>
<dbReference type="Gene3D" id="1.10.10.10">
    <property type="entry name" value="Winged helix-like DNA-binding domain superfamily/Winged helix DNA-binding domain"/>
    <property type="match status" value="1"/>
</dbReference>
<dbReference type="AlphaFoldDB" id="A0A8J3C3W5"/>
<dbReference type="InterPro" id="IPR036390">
    <property type="entry name" value="WH_DNA-bd_sf"/>
</dbReference>
<name>A0A8J3C3W5_9ACTN</name>